<sequence>VKQRIAQEKELIKQIQETGHQLNRADQKSKLDANAANAQGLGKVIGGEMKKVSDKAEQDAKLREARLAAMLSGIGTI</sequence>
<feature type="non-terminal residue" evidence="1">
    <location>
        <position position="1"/>
    </location>
</feature>
<accession>X0VGM1</accession>
<gene>
    <name evidence="1" type="ORF">S01H1_43061</name>
</gene>
<evidence type="ECO:0000313" key="1">
    <source>
        <dbReference type="EMBL" id="GAG11598.1"/>
    </source>
</evidence>
<dbReference type="EMBL" id="BARS01027409">
    <property type="protein sequence ID" value="GAG11598.1"/>
    <property type="molecule type" value="Genomic_DNA"/>
</dbReference>
<reference evidence="1" key="1">
    <citation type="journal article" date="2014" name="Front. Microbiol.">
        <title>High frequency of phylogenetically diverse reductive dehalogenase-homologous genes in deep subseafloor sedimentary metagenomes.</title>
        <authorList>
            <person name="Kawai M."/>
            <person name="Futagami T."/>
            <person name="Toyoda A."/>
            <person name="Takaki Y."/>
            <person name="Nishi S."/>
            <person name="Hori S."/>
            <person name="Arai W."/>
            <person name="Tsubouchi T."/>
            <person name="Morono Y."/>
            <person name="Uchiyama I."/>
            <person name="Ito T."/>
            <person name="Fujiyama A."/>
            <person name="Inagaki F."/>
            <person name="Takami H."/>
        </authorList>
    </citation>
    <scope>NUCLEOTIDE SEQUENCE</scope>
    <source>
        <strain evidence="1">Expedition CK06-06</strain>
    </source>
</reference>
<proteinExistence type="predicted"/>
<dbReference type="AlphaFoldDB" id="X0VGM1"/>
<protein>
    <submittedName>
        <fullName evidence="1">Uncharacterized protein</fullName>
    </submittedName>
</protein>
<name>X0VGM1_9ZZZZ</name>
<organism evidence="1">
    <name type="scientific">marine sediment metagenome</name>
    <dbReference type="NCBI Taxonomy" id="412755"/>
    <lineage>
        <taxon>unclassified sequences</taxon>
        <taxon>metagenomes</taxon>
        <taxon>ecological metagenomes</taxon>
    </lineage>
</organism>
<comment type="caution">
    <text evidence="1">The sequence shown here is derived from an EMBL/GenBank/DDBJ whole genome shotgun (WGS) entry which is preliminary data.</text>
</comment>